<evidence type="ECO:0000256" key="2">
    <source>
        <dbReference type="ARBA" id="ARBA00004311"/>
    </source>
</evidence>
<evidence type="ECO:0000313" key="8">
    <source>
        <dbReference type="Proteomes" id="UP000107385"/>
    </source>
</evidence>
<evidence type="ECO:0000256" key="6">
    <source>
        <dbReference type="ARBA" id="ARBA00023136"/>
    </source>
</evidence>
<evidence type="ECO:0000256" key="3">
    <source>
        <dbReference type="ARBA" id="ARBA00022844"/>
    </source>
</evidence>
<dbReference type="GO" id="GO:0016032">
    <property type="term" value="P:viral process"/>
    <property type="evidence" value="ECO:0007669"/>
    <property type="project" value="InterPro"/>
</dbReference>
<name>A0A0A7M9L9_9POXV</name>
<evidence type="ECO:0000256" key="1">
    <source>
        <dbReference type="ARBA" id="ARBA00004182"/>
    </source>
</evidence>
<dbReference type="EMBL" id="KM502564">
    <property type="protein sequence ID" value="AIZ77260.1"/>
    <property type="molecule type" value="Genomic_DNA"/>
</dbReference>
<sequence>MMSLWGKVCNHVSKSEWDDRPLATDLVPGEYAVAKARDGKTIIFDARGARDATIVLPSLKSTRITCTFVDAHRDPMAPPLAQPTQRFAIVSRDDPCCYLPDSHSPFLDILRRRARDEPALAAALEDAPPPADALGMDELNRWLCDAGLYALRLVAVDAARRLGAPLRRQTLVDVMNVCYVGTYAIWVKDPEAYVRPETDVLAHDARAAAQPAAWAQPHLHTPSGSSVVAWFCYRHCSDGRLRLNSVVTSTGQIFRGASTHMVVRELLMWLSTCREHMTVYGFYSSFFDAEQVFALAGRGWTRVGANTIISKLGNRVTFVDLARFAPGTLFSEYCEFWGGACVDVPEDILQADENAALAEDAAAVATHALADAAAAHQAALARIFPSCDMAAFRGLCDMVLGNAARGCGACPMHASALDLVGAALFLEEAGENPIPAEARCFRLSSPLREAAGKLYPVGKPQLVTSLTRGLLSVALCEVERSPDVRIPVLFDPEDEDSLRFSAVLTSVDLETAARLKGYSVRVVCALEWGRSEEVLRRGIEAQMAATRELNIPQTSNLMSRVASMPLPLESDEGVSARCSAVVRAFAASYCRSAVHSFIERVDCHFLGNFVVRHGHDRFWVRERASKCFVGVPGIQEVLPAMSR</sequence>
<keyword evidence="4" id="KW-0843">Virulence</keyword>
<evidence type="ECO:0000256" key="4">
    <source>
        <dbReference type="ARBA" id="ARBA00023026"/>
    </source>
</evidence>
<dbReference type="PIRSF" id="PIRSF015793">
    <property type="entry name" value="VAC_EEV"/>
    <property type="match status" value="1"/>
</dbReference>
<organism evidence="7 8">
    <name type="scientific">Parapoxvirus red deer/HL953</name>
    <dbReference type="NCBI Taxonomy" id="1579460"/>
    <lineage>
        <taxon>Viruses</taxon>
        <taxon>Varidnaviria</taxon>
        <taxon>Bamfordvirae</taxon>
        <taxon>Nucleocytoviricota</taxon>
        <taxon>Pokkesviricetes</taxon>
        <taxon>Chitovirales</taxon>
        <taxon>Poxviridae</taxon>
        <taxon>Chordopoxvirinae</taxon>
        <taxon>Parapoxvirus</taxon>
        <taxon>Parapoxvirus reddeerpox</taxon>
        <taxon>Red deerpox virus</taxon>
    </lineage>
</organism>
<keyword evidence="6" id="KW-0472">Membrane</keyword>
<accession>A0A0A7M9L9</accession>
<dbReference type="RefSeq" id="YP_009112748.1">
    <property type="nucleotide sequence ID" value="NC_025963.1"/>
</dbReference>
<evidence type="ECO:0000313" key="7">
    <source>
        <dbReference type="EMBL" id="AIZ77260.1"/>
    </source>
</evidence>
<keyword evidence="8" id="KW-1185">Reference proteome</keyword>
<dbReference type="Proteomes" id="UP000107385">
    <property type="component" value="Segment"/>
</dbReference>
<evidence type="ECO:0000256" key="5">
    <source>
        <dbReference type="ARBA" id="ARBA00023046"/>
    </source>
</evidence>
<dbReference type="KEGG" id="vg:22647407"/>
<comment type="subcellular location">
    <subcellularLocation>
        <location evidence="2">Host endosome</location>
    </subcellularLocation>
    <subcellularLocation>
        <location evidence="1">Virion membrane</location>
    </subcellularLocation>
</comment>
<dbReference type="Pfam" id="PF03337">
    <property type="entry name" value="Pox_F12L"/>
    <property type="match status" value="1"/>
</dbReference>
<dbReference type="GeneID" id="22647407"/>
<dbReference type="OrthoDB" id="5986at10239"/>
<protein>
    <submittedName>
        <fullName evidence="7">Putative EEV maturation protein</fullName>
    </submittedName>
</protein>
<dbReference type="GO" id="GO:0055036">
    <property type="term" value="C:virion membrane"/>
    <property type="evidence" value="ECO:0007669"/>
    <property type="project" value="UniProtKB-SubCell"/>
</dbReference>
<keyword evidence="3" id="KW-0946">Virion</keyword>
<proteinExistence type="predicted"/>
<reference evidence="7 8" key="1">
    <citation type="submission" date="2014-09" db="EMBL/GenBank/DDBJ databases">
        <title>Parapoxvirus (PPV) of red deer reveals sub-clinical infection and confirms a unique species.</title>
        <authorList>
            <person name="Friederichs S."/>
            <person name="Stefan K."/>
            <person name="Helmut B."/>
            <person name="Heike L."/>
            <person name="Mathias B."/>
        </authorList>
    </citation>
    <scope>NUCLEOTIDE SEQUENCE [LARGE SCALE GENOMIC DNA]</scope>
    <source>
        <strain evidence="7">HL953</strain>
    </source>
</reference>
<keyword evidence="5" id="KW-1039">Host endosome</keyword>
<dbReference type="GO" id="GO:0044174">
    <property type="term" value="C:host cell endosome"/>
    <property type="evidence" value="ECO:0007669"/>
    <property type="project" value="UniProtKB-SubCell"/>
</dbReference>
<dbReference type="InterPro" id="IPR005005">
    <property type="entry name" value="Poxvirus_F12L"/>
</dbReference>